<keyword evidence="1" id="KW-0863">Zinc-finger</keyword>
<dbReference type="PANTHER" id="PTHR31669">
    <property type="entry name" value="PROTEIN FAR1-RELATED SEQUENCE 10-RELATED"/>
    <property type="match status" value="1"/>
</dbReference>
<evidence type="ECO:0000313" key="4">
    <source>
        <dbReference type="Proteomes" id="UP001188597"/>
    </source>
</evidence>
<keyword evidence="1" id="KW-0479">Metal-binding</keyword>
<comment type="similarity">
    <text evidence="1">Belongs to the FHY3/FAR1 family.</text>
</comment>
<dbReference type="Proteomes" id="UP001188597">
    <property type="component" value="Unassembled WGS sequence"/>
</dbReference>
<comment type="subcellular location">
    <subcellularLocation>
        <location evidence="1">Nucleus</location>
    </subcellularLocation>
</comment>
<proteinExistence type="inferred from homology"/>
<comment type="function">
    <text evidence="1">Putative transcription activator involved in regulating light control of development.</text>
</comment>
<evidence type="ECO:0000313" key="3">
    <source>
        <dbReference type="EMBL" id="KAK3005111.1"/>
    </source>
</evidence>
<dbReference type="GO" id="GO:0008270">
    <property type="term" value="F:zinc ion binding"/>
    <property type="evidence" value="ECO:0007669"/>
    <property type="project" value="UniProtKB-UniRule"/>
</dbReference>
<dbReference type="EMBL" id="JAVXUP010002169">
    <property type="protein sequence ID" value="KAK3005111.1"/>
    <property type="molecule type" value="Genomic_DNA"/>
</dbReference>
<accession>A0AA88VAI7</accession>
<dbReference type="InterPro" id="IPR018289">
    <property type="entry name" value="MULE_transposase_dom"/>
</dbReference>
<evidence type="ECO:0000256" key="1">
    <source>
        <dbReference type="RuleBase" id="RU367018"/>
    </source>
</evidence>
<evidence type="ECO:0000259" key="2">
    <source>
        <dbReference type="Pfam" id="PF10551"/>
    </source>
</evidence>
<dbReference type="InterPro" id="IPR031052">
    <property type="entry name" value="FHY3/FAR1"/>
</dbReference>
<comment type="caution">
    <text evidence="3">The sequence shown here is derived from an EMBL/GenBank/DDBJ whole genome shotgun (WGS) entry which is preliminary data.</text>
</comment>
<dbReference type="InterPro" id="IPR036028">
    <property type="entry name" value="SH3-like_dom_sf"/>
</dbReference>
<dbReference type="SUPFAM" id="SSF50044">
    <property type="entry name" value="SH3-domain"/>
    <property type="match status" value="1"/>
</dbReference>
<sequence length="199" mass="22317">MVKMTASIAMLMDIGGCSNTLSWSSMDKQADDNEQELDDKMKLQDPSFFYSIQLDENDLTDQSAAMASAMGEVFHETNHRLCVWHIYQNAAKHLSHVFHASKEFASGLSSCVYDYEDEDEDELMHAWNQILKTYSLQDNDWLKGIFELREKWAMKWPRAPAQVKDAAVGSGAFVGARTLTTAGGWIWTSVGCGGTDVDE</sequence>
<organism evidence="3 4">
    <name type="scientific">Escallonia herrerae</name>
    <dbReference type="NCBI Taxonomy" id="1293975"/>
    <lineage>
        <taxon>Eukaryota</taxon>
        <taxon>Viridiplantae</taxon>
        <taxon>Streptophyta</taxon>
        <taxon>Embryophyta</taxon>
        <taxon>Tracheophyta</taxon>
        <taxon>Spermatophyta</taxon>
        <taxon>Magnoliopsida</taxon>
        <taxon>eudicotyledons</taxon>
        <taxon>Gunneridae</taxon>
        <taxon>Pentapetalae</taxon>
        <taxon>asterids</taxon>
        <taxon>campanulids</taxon>
        <taxon>Escalloniales</taxon>
        <taxon>Escalloniaceae</taxon>
        <taxon>Escallonia</taxon>
    </lineage>
</organism>
<dbReference type="Pfam" id="PF10551">
    <property type="entry name" value="MULE"/>
    <property type="match status" value="1"/>
</dbReference>
<feature type="domain" description="MULE transposase" evidence="2">
    <location>
        <begin position="59"/>
        <end position="89"/>
    </location>
</feature>
<name>A0AA88VAI7_9ASTE</name>
<protein>
    <recommendedName>
        <fullName evidence="1">Protein FAR1-RELATED SEQUENCE</fullName>
    </recommendedName>
</protein>
<dbReference type="GO" id="GO:0006355">
    <property type="term" value="P:regulation of DNA-templated transcription"/>
    <property type="evidence" value="ECO:0007669"/>
    <property type="project" value="UniProtKB-UniRule"/>
</dbReference>
<gene>
    <name evidence="3" type="ORF">RJ639_016528</name>
</gene>
<dbReference type="AlphaFoldDB" id="A0AA88VAI7"/>
<keyword evidence="1" id="KW-0862">Zinc</keyword>
<dbReference type="GO" id="GO:0005634">
    <property type="term" value="C:nucleus"/>
    <property type="evidence" value="ECO:0007669"/>
    <property type="project" value="UniProtKB-SubCell"/>
</dbReference>
<dbReference type="PANTHER" id="PTHR31669:SF299">
    <property type="entry name" value="PROTEIN FAR1-RELATED SEQUENCE"/>
    <property type="match status" value="1"/>
</dbReference>
<keyword evidence="4" id="KW-1185">Reference proteome</keyword>
<reference evidence="3" key="1">
    <citation type="submission" date="2022-12" db="EMBL/GenBank/DDBJ databases">
        <title>Draft genome assemblies for two species of Escallonia (Escalloniales).</title>
        <authorList>
            <person name="Chanderbali A."/>
            <person name="Dervinis C."/>
            <person name="Anghel I."/>
            <person name="Soltis D."/>
            <person name="Soltis P."/>
            <person name="Zapata F."/>
        </authorList>
    </citation>
    <scope>NUCLEOTIDE SEQUENCE</scope>
    <source>
        <strain evidence="3">UCBG64.0493</strain>
        <tissue evidence="3">Leaf</tissue>
    </source>
</reference>
<keyword evidence="1" id="KW-0539">Nucleus</keyword>